<protein>
    <recommendedName>
        <fullName evidence="3">DUF3795 domain-containing protein</fullName>
    </recommendedName>
</protein>
<organism evidence="1 2">
    <name type="scientific">Pelotomaculum schinkii</name>
    <dbReference type="NCBI Taxonomy" id="78350"/>
    <lineage>
        <taxon>Bacteria</taxon>
        <taxon>Bacillati</taxon>
        <taxon>Bacillota</taxon>
        <taxon>Clostridia</taxon>
        <taxon>Eubacteriales</taxon>
        <taxon>Desulfotomaculaceae</taxon>
        <taxon>Pelotomaculum</taxon>
    </lineage>
</organism>
<dbReference type="Proteomes" id="UP000298324">
    <property type="component" value="Unassembled WGS sequence"/>
</dbReference>
<evidence type="ECO:0008006" key="3">
    <source>
        <dbReference type="Google" id="ProtNLM"/>
    </source>
</evidence>
<dbReference type="Pfam" id="PF12675">
    <property type="entry name" value="DUF3795"/>
    <property type="match status" value="1"/>
</dbReference>
<sequence>MEYKEAVRRLAPCGLGCSRCADYAGGEIRKLSVRLVELLNGYLRVARVKEAIKPVFTGYPQFEEVLKSLTQAACSGCRGDNVLCPIECVAGVCSKEKGVDFCFQCEESPCSKKIDTQIQERWLRFNLRMKEIGVEDFYQEQSRLPRY</sequence>
<evidence type="ECO:0000313" key="1">
    <source>
        <dbReference type="EMBL" id="TEB06017.1"/>
    </source>
</evidence>
<dbReference type="EMBL" id="QFGA01000002">
    <property type="protein sequence ID" value="TEB06017.1"/>
    <property type="molecule type" value="Genomic_DNA"/>
</dbReference>
<proteinExistence type="predicted"/>
<gene>
    <name evidence="1" type="ORF">Psch_03059</name>
</gene>
<accession>A0A4Y7RCH0</accession>
<dbReference type="AlphaFoldDB" id="A0A4Y7RCH0"/>
<dbReference type="InterPro" id="IPR024227">
    <property type="entry name" value="DUF3795"/>
</dbReference>
<name>A0A4Y7RCH0_9FIRM</name>
<evidence type="ECO:0000313" key="2">
    <source>
        <dbReference type="Proteomes" id="UP000298324"/>
    </source>
</evidence>
<keyword evidence="2" id="KW-1185">Reference proteome</keyword>
<dbReference type="RefSeq" id="WP_190258657.1">
    <property type="nucleotide sequence ID" value="NZ_QFGA01000002.1"/>
</dbReference>
<reference evidence="1 2" key="1">
    <citation type="journal article" date="2018" name="Environ. Microbiol.">
        <title>Novel energy conservation strategies and behaviour of Pelotomaculum schinkii driving syntrophic propionate catabolism.</title>
        <authorList>
            <person name="Hidalgo-Ahumada C.A.P."/>
            <person name="Nobu M.K."/>
            <person name="Narihiro T."/>
            <person name="Tamaki H."/>
            <person name="Liu W.T."/>
            <person name="Kamagata Y."/>
            <person name="Stams A.J.M."/>
            <person name="Imachi H."/>
            <person name="Sousa D.Z."/>
        </authorList>
    </citation>
    <scope>NUCLEOTIDE SEQUENCE [LARGE SCALE GENOMIC DNA]</scope>
    <source>
        <strain evidence="1 2">HH</strain>
    </source>
</reference>
<comment type="caution">
    <text evidence="1">The sequence shown here is derived from an EMBL/GenBank/DDBJ whole genome shotgun (WGS) entry which is preliminary data.</text>
</comment>